<proteinExistence type="predicted"/>
<feature type="transmembrane region" description="Helical" evidence="1">
    <location>
        <begin position="122"/>
        <end position="139"/>
    </location>
</feature>
<dbReference type="RefSeq" id="WP_042126873.1">
    <property type="nucleotide sequence ID" value="NZ_FZOL01000017.1"/>
</dbReference>
<feature type="transmembrane region" description="Helical" evidence="1">
    <location>
        <begin position="60"/>
        <end position="80"/>
    </location>
</feature>
<feature type="transmembrane region" description="Helical" evidence="1">
    <location>
        <begin position="151"/>
        <end position="172"/>
    </location>
</feature>
<keyword evidence="1" id="KW-1133">Transmembrane helix</keyword>
<protein>
    <submittedName>
        <fullName evidence="2">Uncharacterized protein</fullName>
    </submittedName>
</protein>
<dbReference type="AlphaFoldDB" id="A0A239I458"/>
<organism evidence="2 3">
    <name type="scientific">Pseudomonas japonica</name>
    <dbReference type="NCBI Taxonomy" id="256466"/>
    <lineage>
        <taxon>Bacteria</taxon>
        <taxon>Pseudomonadati</taxon>
        <taxon>Pseudomonadota</taxon>
        <taxon>Gammaproteobacteria</taxon>
        <taxon>Pseudomonadales</taxon>
        <taxon>Pseudomonadaceae</taxon>
        <taxon>Pseudomonas</taxon>
    </lineage>
</organism>
<reference evidence="3" key="1">
    <citation type="submission" date="2017-06" db="EMBL/GenBank/DDBJ databases">
        <authorList>
            <person name="Varghese N."/>
            <person name="Submissions S."/>
        </authorList>
    </citation>
    <scope>NUCLEOTIDE SEQUENCE [LARGE SCALE GENOMIC DNA]</scope>
    <source>
        <strain evidence="3">DSM 22348</strain>
    </source>
</reference>
<gene>
    <name evidence="2" type="ORF">SAMN05444352_11793</name>
</gene>
<evidence type="ECO:0000313" key="3">
    <source>
        <dbReference type="Proteomes" id="UP000198407"/>
    </source>
</evidence>
<evidence type="ECO:0000313" key="2">
    <source>
        <dbReference type="EMBL" id="SNS88078.1"/>
    </source>
</evidence>
<sequence>MSEKTQNDIKAIRHELQGGEDDLAYNGPRSLKYYVRDIHRQLGKWLSSQGSAEDRGHYELSWALGLVGIIGVLLAFTRSAESDIEWVKDHTVAFRLWAVVFCTIFIGVSIERSAVVRSLWSFTSTKFLISVILSGVVLYSRGNAAAYVNGVFHVDASALPITLVFTTGLLIIKLVLPFVLTVALVLSLVHGLISAGWIKGKLAGEVRHEPPFYSVLSVLVSGVILYFGWSWSHDQIADSRVPEKVYLMANALDFSYSHECSNIASDSPVVFLGAAQEAVLVAPYKLPSFDFAEFFEKTVSVPTNFYRSRCEYKSQPVAEKLEFEYPRLDFSD</sequence>
<name>A0A239I458_9PSED</name>
<dbReference type="OrthoDB" id="6433686at2"/>
<keyword evidence="1" id="KW-0812">Transmembrane</keyword>
<keyword evidence="3" id="KW-1185">Reference proteome</keyword>
<keyword evidence="1" id="KW-0472">Membrane</keyword>
<dbReference type="Proteomes" id="UP000198407">
    <property type="component" value="Unassembled WGS sequence"/>
</dbReference>
<dbReference type="EMBL" id="FZOL01000017">
    <property type="protein sequence ID" value="SNS88078.1"/>
    <property type="molecule type" value="Genomic_DNA"/>
</dbReference>
<feature type="transmembrane region" description="Helical" evidence="1">
    <location>
        <begin position="92"/>
        <end position="110"/>
    </location>
</feature>
<accession>A0A239I458</accession>
<evidence type="ECO:0000256" key="1">
    <source>
        <dbReference type="SAM" id="Phobius"/>
    </source>
</evidence>
<feature type="transmembrane region" description="Helical" evidence="1">
    <location>
        <begin position="178"/>
        <end position="198"/>
    </location>
</feature>
<feature type="transmembrane region" description="Helical" evidence="1">
    <location>
        <begin position="210"/>
        <end position="229"/>
    </location>
</feature>